<keyword evidence="5 7" id="KW-1133">Transmembrane helix</keyword>
<feature type="transmembrane region" description="Helical" evidence="7">
    <location>
        <begin position="150"/>
        <end position="176"/>
    </location>
</feature>
<dbReference type="GO" id="GO:1902600">
    <property type="term" value="P:proton transmembrane transport"/>
    <property type="evidence" value="ECO:0007669"/>
    <property type="project" value="InterPro"/>
</dbReference>
<evidence type="ECO:0000259" key="8">
    <source>
        <dbReference type="Pfam" id="PF00999"/>
    </source>
</evidence>
<feature type="transmembrane region" description="Helical" evidence="7">
    <location>
        <begin position="33"/>
        <end position="54"/>
    </location>
</feature>
<evidence type="ECO:0000256" key="5">
    <source>
        <dbReference type="ARBA" id="ARBA00022989"/>
    </source>
</evidence>
<dbReference type="InterPro" id="IPR038770">
    <property type="entry name" value="Na+/solute_symporter_sf"/>
</dbReference>
<accession>A0A426K009</accession>
<dbReference type="PANTHER" id="PTHR42751:SF6">
    <property type="entry name" value="CONSERVED INTEGRAL MEMBRANE TRANSPORT PROTEIN-RELATED"/>
    <property type="match status" value="1"/>
</dbReference>
<feature type="transmembrane region" description="Helical" evidence="7">
    <location>
        <begin position="215"/>
        <end position="233"/>
    </location>
</feature>
<evidence type="ECO:0000256" key="2">
    <source>
        <dbReference type="ARBA" id="ARBA00005551"/>
    </source>
</evidence>
<evidence type="ECO:0000313" key="10">
    <source>
        <dbReference type="Proteomes" id="UP000274515"/>
    </source>
</evidence>
<feature type="transmembrane region" description="Helical" evidence="7">
    <location>
        <begin position="293"/>
        <end position="312"/>
    </location>
</feature>
<evidence type="ECO:0000256" key="1">
    <source>
        <dbReference type="ARBA" id="ARBA00004141"/>
    </source>
</evidence>
<evidence type="ECO:0000256" key="6">
    <source>
        <dbReference type="ARBA" id="ARBA00023136"/>
    </source>
</evidence>
<feature type="domain" description="Cation/H+ exchanger transmembrane" evidence="8">
    <location>
        <begin position="21"/>
        <end position="371"/>
    </location>
</feature>
<dbReference type="GO" id="GO:0016020">
    <property type="term" value="C:membrane"/>
    <property type="evidence" value="ECO:0007669"/>
    <property type="project" value="UniProtKB-SubCell"/>
</dbReference>
<gene>
    <name evidence="9" type="ORF">EIL87_06565</name>
</gene>
<name>A0A426K009_9PSEU</name>
<reference evidence="9 10" key="1">
    <citation type="submission" date="2018-11" db="EMBL/GenBank/DDBJ databases">
        <title>Saccharopolyspora rhizosphaerae sp. nov., an actinomycete isolated from rhizosphere soil in Thailand.</title>
        <authorList>
            <person name="Intra B."/>
            <person name="Euanorasetr J."/>
            <person name="Take A."/>
            <person name="Inahashi Y."/>
            <person name="Mori M."/>
            <person name="Panbangred W."/>
            <person name="Matsumoto A."/>
        </authorList>
    </citation>
    <scope>NUCLEOTIDE SEQUENCE [LARGE SCALE GENOMIC DNA]</scope>
    <source>
        <strain evidence="9 10">H219</strain>
    </source>
</reference>
<evidence type="ECO:0000256" key="7">
    <source>
        <dbReference type="SAM" id="Phobius"/>
    </source>
</evidence>
<keyword evidence="6 7" id="KW-0472">Membrane</keyword>
<feature type="transmembrane region" description="Helical" evidence="7">
    <location>
        <begin position="6"/>
        <end position="26"/>
    </location>
</feature>
<keyword evidence="4 7" id="KW-0812">Transmembrane</keyword>
<evidence type="ECO:0000313" key="9">
    <source>
        <dbReference type="EMBL" id="RRO18770.1"/>
    </source>
</evidence>
<feature type="transmembrane region" description="Helical" evidence="7">
    <location>
        <begin position="119"/>
        <end position="138"/>
    </location>
</feature>
<feature type="transmembrane region" description="Helical" evidence="7">
    <location>
        <begin position="90"/>
        <end position="113"/>
    </location>
</feature>
<dbReference type="Gene3D" id="1.20.1530.20">
    <property type="match status" value="1"/>
</dbReference>
<feature type="transmembrane region" description="Helical" evidence="7">
    <location>
        <begin position="269"/>
        <end position="287"/>
    </location>
</feature>
<dbReference type="AlphaFoldDB" id="A0A426K009"/>
<dbReference type="Proteomes" id="UP000274515">
    <property type="component" value="Unassembled WGS sequence"/>
</dbReference>
<keyword evidence="3" id="KW-0813">Transport</keyword>
<comment type="caution">
    <text evidence="9">The sequence shown here is derived from an EMBL/GenBank/DDBJ whole genome shotgun (WGS) entry which is preliminary data.</text>
</comment>
<dbReference type="GO" id="GO:0015297">
    <property type="term" value="F:antiporter activity"/>
    <property type="evidence" value="ECO:0007669"/>
    <property type="project" value="InterPro"/>
</dbReference>
<dbReference type="InterPro" id="IPR006153">
    <property type="entry name" value="Cation/H_exchanger_TM"/>
</dbReference>
<proteinExistence type="inferred from homology"/>
<sequence>MHDTAISLIELGAVFFGLGILGRLAWKIGISPIPLYLLGGVAFGTGGFVPLHGIQPFTHIASEIGVVLLLLLLGLEYSAGELVTGLRRSWVAGLVDIVLNAAPGAIVALALGWGPIGALAMAGVTYISSSGIVAKVLGDLGRLGNRETPVILSILVFEDLAMAVYLPILTALLAGVSFVGGMTAVGISLLVITVVLVIALRFGKYVSALVDSPDPEVFLLRLLGAALLVAGLASELQVSAAVGAFLLGIAISGSTAQNATRMLEPLRDLFAAVFFVVFGLNTDPVQIPPVLPVALGLAVLTCFTKVLTGWFAARMQGVARMGRLRAGAALVARGEFSIVIAGLAVASGAVDSKLAALATAYVLLMAIIGPVAARVVEPLGRAFFTRKPQTV</sequence>
<comment type="subcellular location">
    <subcellularLocation>
        <location evidence="1">Membrane</location>
        <topology evidence="1">Multi-pass membrane protein</topology>
    </subcellularLocation>
</comment>
<keyword evidence="10" id="KW-1185">Reference proteome</keyword>
<comment type="similarity">
    <text evidence="2">Belongs to the monovalent cation:proton antiporter 2 (CPA2) transporter (TC 2.A.37) family.</text>
</comment>
<feature type="transmembrane region" description="Helical" evidence="7">
    <location>
        <begin position="182"/>
        <end position="203"/>
    </location>
</feature>
<organism evidence="9 10">
    <name type="scientific">Saccharopolyspora rhizosphaerae</name>
    <dbReference type="NCBI Taxonomy" id="2492662"/>
    <lineage>
        <taxon>Bacteria</taxon>
        <taxon>Bacillati</taxon>
        <taxon>Actinomycetota</taxon>
        <taxon>Actinomycetes</taxon>
        <taxon>Pseudonocardiales</taxon>
        <taxon>Pseudonocardiaceae</taxon>
        <taxon>Saccharopolyspora</taxon>
    </lineage>
</organism>
<dbReference type="Pfam" id="PF00999">
    <property type="entry name" value="Na_H_Exchanger"/>
    <property type="match status" value="1"/>
</dbReference>
<feature type="transmembrane region" description="Helical" evidence="7">
    <location>
        <begin position="60"/>
        <end position="78"/>
    </location>
</feature>
<evidence type="ECO:0000256" key="4">
    <source>
        <dbReference type="ARBA" id="ARBA00022692"/>
    </source>
</evidence>
<dbReference type="EMBL" id="RSAA01000006">
    <property type="protein sequence ID" value="RRO18770.1"/>
    <property type="molecule type" value="Genomic_DNA"/>
</dbReference>
<dbReference type="PANTHER" id="PTHR42751">
    <property type="entry name" value="SODIUM/HYDROGEN EXCHANGER FAMILY/TRKA DOMAIN PROTEIN"/>
    <property type="match status" value="1"/>
</dbReference>
<dbReference type="RefSeq" id="WP_125089268.1">
    <property type="nucleotide sequence ID" value="NZ_RSAA01000006.1"/>
</dbReference>
<feature type="transmembrane region" description="Helical" evidence="7">
    <location>
        <begin position="354"/>
        <end position="376"/>
    </location>
</feature>
<dbReference type="OrthoDB" id="3294398at2"/>
<evidence type="ECO:0000256" key="3">
    <source>
        <dbReference type="ARBA" id="ARBA00022448"/>
    </source>
</evidence>
<protein>
    <submittedName>
        <fullName evidence="9">Cation:proton antiporter</fullName>
    </submittedName>
</protein>
<feature type="transmembrane region" description="Helical" evidence="7">
    <location>
        <begin position="239"/>
        <end position="257"/>
    </location>
</feature>
<feature type="transmembrane region" description="Helical" evidence="7">
    <location>
        <begin position="324"/>
        <end position="348"/>
    </location>
</feature>